<dbReference type="EMBL" id="OZ037946">
    <property type="protein sequence ID" value="CAL1703438.1"/>
    <property type="molecule type" value="Genomic_DNA"/>
</dbReference>
<protein>
    <recommendedName>
        <fullName evidence="3">Protein kinase domain-containing protein</fullName>
    </recommendedName>
</protein>
<dbReference type="Proteomes" id="UP001497453">
    <property type="component" value="Chromosome 3"/>
</dbReference>
<evidence type="ECO:0000313" key="1">
    <source>
        <dbReference type="EMBL" id="CAL1703438.1"/>
    </source>
</evidence>
<gene>
    <name evidence="1" type="ORF">GFSPODELE1_LOCUS4576</name>
</gene>
<evidence type="ECO:0000313" key="2">
    <source>
        <dbReference type="Proteomes" id="UP001497453"/>
    </source>
</evidence>
<keyword evidence="2" id="KW-1185">Reference proteome</keyword>
<name>A0ABP1D8Q5_9APHY</name>
<evidence type="ECO:0008006" key="3">
    <source>
        <dbReference type="Google" id="ProtNLM"/>
    </source>
</evidence>
<accession>A0ABP1D8Q5</accession>
<dbReference type="SUPFAM" id="SSF56112">
    <property type="entry name" value="Protein kinase-like (PK-like)"/>
    <property type="match status" value="1"/>
</dbReference>
<reference evidence="2" key="1">
    <citation type="submission" date="2024-04" db="EMBL/GenBank/DDBJ databases">
        <authorList>
            <person name="Shaw F."/>
            <person name="Minotto A."/>
        </authorList>
    </citation>
    <scope>NUCLEOTIDE SEQUENCE [LARGE SCALE GENOMIC DNA]</scope>
</reference>
<sequence length="313" mass="37008">MLTLQFSLPEYSDEVQTLECFANPSFVHWEKFNFLYTAQTCIQRAFETHRMDSMCDVWTGQLTLTRDDKPSYKYEPKIVCKMTFGREVASGLRKEAGFYTRELYWLQGLHVPRFYGAFQGTFRAFGKPYNLTCMLIEHGELADADSLSELPWEAKMQVKDAILMIHEVGVKHCDFDLWHVIKSNHDGRHLIIDFDCAEKHECEREYEIVPKTFQLSPELCKCDEIYRACYLLDIWIPASVMFSGSLVPLRKADTTQKLANYIHENWKIPMEEAVSRSKYWLQCYYWQYSDWLEEQGFKFEWPYGEKAHPDTPH</sequence>
<organism evidence="1 2">
    <name type="scientific">Somion occarium</name>
    <dbReference type="NCBI Taxonomy" id="3059160"/>
    <lineage>
        <taxon>Eukaryota</taxon>
        <taxon>Fungi</taxon>
        <taxon>Dikarya</taxon>
        <taxon>Basidiomycota</taxon>
        <taxon>Agaricomycotina</taxon>
        <taxon>Agaricomycetes</taxon>
        <taxon>Polyporales</taxon>
        <taxon>Cerrenaceae</taxon>
        <taxon>Somion</taxon>
    </lineage>
</organism>
<dbReference type="InterPro" id="IPR011009">
    <property type="entry name" value="Kinase-like_dom_sf"/>
</dbReference>
<proteinExistence type="predicted"/>